<dbReference type="RefSeq" id="WP_284362130.1">
    <property type="nucleotide sequence ID" value="NZ_BSNI01000002.1"/>
</dbReference>
<evidence type="ECO:0000313" key="2">
    <source>
        <dbReference type="Proteomes" id="UP001161405"/>
    </source>
</evidence>
<dbReference type="Proteomes" id="UP001161405">
    <property type="component" value="Unassembled WGS sequence"/>
</dbReference>
<proteinExistence type="predicted"/>
<sequence>MIQYSLSCNNEHKFEAWFKNADAFDVQASQGVLECPVCGSADVNKALMAPAVGKKSNQKVALSAGHPEQKALRDAMNKLRNKVMSEAEYVGDRFAEEARKIHAEESESRGIYGEATSEEVTSLVEEGVDFLPLPAAPEDHN</sequence>
<accession>A0ABQ5UN73</accession>
<reference evidence="1" key="2">
    <citation type="submission" date="2023-01" db="EMBL/GenBank/DDBJ databases">
        <title>Draft genome sequence of Maritalea porphyrae strain NBRC 107169.</title>
        <authorList>
            <person name="Sun Q."/>
            <person name="Mori K."/>
        </authorList>
    </citation>
    <scope>NUCLEOTIDE SEQUENCE</scope>
    <source>
        <strain evidence="1">NBRC 107169</strain>
    </source>
</reference>
<protein>
    <recommendedName>
        <fullName evidence="3">DUF1178 family protein</fullName>
    </recommendedName>
</protein>
<dbReference type="PIRSF" id="PIRSF032131">
    <property type="entry name" value="UCP032131"/>
    <property type="match status" value="1"/>
</dbReference>
<dbReference type="Pfam" id="PF06676">
    <property type="entry name" value="DUF1178"/>
    <property type="match status" value="1"/>
</dbReference>
<dbReference type="EMBL" id="BSNI01000002">
    <property type="protein sequence ID" value="GLQ16486.1"/>
    <property type="molecule type" value="Genomic_DNA"/>
</dbReference>
<dbReference type="InterPro" id="IPR009562">
    <property type="entry name" value="DUF1178"/>
</dbReference>
<organism evidence="1 2">
    <name type="scientific">Maritalea porphyrae</name>
    <dbReference type="NCBI Taxonomy" id="880732"/>
    <lineage>
        <taxon>Bacteria</taxon>
        <taxon>Pseudomonadati</taxon>
        <taxon>Pseudomonadota</taxon>
        <taxon>Alphaproteobacteria</taxon>
        <taxon>Hyphomicrobiales</taxon>
        <taxon>Devosiaceae</taxon>
        <taxon>Maritalea</taxon>
    </lineage>
</organism>
<name>A0ABQ5UN73_9HYPH</name>
<gene>
    <name evidence="1" type="ORF">GCM10007879_07350</name>
</gene>
<reference evidence="1" key="1">
    <citation type="journal article" date="2014" name="Int. J. Syst. Evol. Microbiol.">
        <title>Complete genome of a new Firmicutes species belonging to the dominant human colonic microbiota ('Ruminococcus bicirculans') reveals two chromosomes and a selective capacity to utilize plant glucans.</title>
        <authorList>
            <consortium name="NISC Comparative Sequencing Program"/>
            <person name="Wegmann U."/>
            <person name="Louis P."/>
            <person name="Goesmann A."/>
            <person name="Henrissat B."/>
            <person name="Duncan S.H."/>
            <person name="Flint H.J."/>
        </authorList>
    </citation>
    <scope>NUCLEOTIDE SEQUENCE</scope>
    <source>
        <strain evidence="1">NBRC 107169</strain>
    </source>
</reference>
<comment type="caution">
    <text evidence="1">The sequence shown here is derived from an EMBL/GenBank/DDBJ whole genome shotgun (WGS) entry which is preliminary data.</text>
</comment>
<keyword evidence="2" id="KW-1185">Reference proteome</keyword>
<evidence type="ECO:0000313" key="1">
    <source>
        <dbReference type="EMBL" id="GLQ16486.1"/>
    </source>
</evidence>
<evidence type="ECO:0008006" key="3">
    <source>
        <dbReference type="Google" id="ProtNLM"/>
    </source>
</evidence>